<dbReference type="GO" id="GO:0005524">
    <property type="term" value="F:ATP binding"/>
    <property type="evidence" value="ECO:0007669"/>
    <property type="project" value="InterPro"/>
</dbReference>
<dbReference type="AlphaFoldDB" id="A0A0R1WCG3"/>
<feature type="domain" description="Primosomal DnaI N-terminal" evidence="2">
    <location>
        <begin position="1"/>
        <end position="94"/>
    </location>
</feature>
<dbReference type="SUPFAM" id="SSF52540">
    <property type="entry name" value="P-loop containing nucleoside triphosphate hydrolases"/>
    <property type="match status" value="1"/>
</dbReference>
<protein>
    <submittedName>
        <fullName evidence="3">Primosomal protein DnaI</fullName>
    </submittedName>
</protein>
<dbReference type="eggNOG" id="COG1484">
    <property type="taxonomic scope" value="Bacteria"/>
</dbReference>
<dbReference type="Pfam" id="PF07319">
    <property type="entry name" value="DnaI_N"/>
    <property type="match status" value="1"/>
</dbReference>
<dbReference type="InterPro" id="IPR002611">
    <property type="entry name" value="IstB_ATP-bd"/>
</dbReference>
<reference evidence="3 4" key="1">
    <citation type="journal article" date="2015" name="Genome Announc.">
        <title>Expanding the biotechnology potential of lactobacilli through comparative genomics of 213 strains and associated genera.</title>
        <authorList>
            <person name="Sun Z."/>
            <person name="Harris H.M."/>
            <person name="McCann A."/>
            <person name="Guo C."/>
            <person name="Argimon S."/>
            <person name="Zhang W."/>
            <person name="Yang X."/>
            <person name="Jeffery I.B."/>
            <person name="Cooney J.C."/>
            <person name="Kagawa T.F."/>
            <person name="Liu W."/>
            <person name="Song Y."/>
            <person name="Salvetti E."/>
            <person name="Wrobel A."/>
            <person name="Rasinkangas P."/>
            <person name="Parkhill J."/>
            <person name="Rea M.C."/>
            <person name="O'Sullivan O."/>
            <person name="Ritari J."/>
            <person name="Douillard F.P."/>
            <person name="Paul Ross R."/>
            <person name="Yang R."/>
            <person name="Briner A.E."/>
            <person name="Felis G.E."/>
            <person name="de Vos W.M."/>
            <person name="Barrangou R."/>
            <person name="Klaenhammer T.R."/>
            <person name="Caufield P.W."/>
            <person name="Cui Y."/>
            <person name="Zhang H."/>
            <person name="O'Toole P.W."/>
        </authorList>
    </citation>
    <scope>NUCLEOTIDE SEQUENCE [LARGE SCALE GENOMIC DNA]</scope>
    <source>
        <strain evidence="3 4">DSM 5007</strain>
    </source>
</reference>
<dbReference type="PANTHER" id="PTHR30050:SF8">
    <property type="entry name" value="PRIMOSOMAL PROTEIN DNAI"/>
    <property type="match status" value="1"/>
</dbReference>
<dbReference type="PATRIC" id="fig|1423807.3.peg.1414"/>
<dbReference type="GO" id="GO:0006260">
    <property type="term" value="P:DNA replication"/>
    <property type="evidence" value="ECO:0007669"/>
    <property type="project" value="TreeGrafter"/>
</dbReference>
<evidence type="ECO:0000259" key="1">
    <source>
        <dbReference type="Pfam" id="PF01695"/>
    </source>
</evidence>
<evidence type="ECO:0000313" key="3">
    <source>
        <dbReference type="EMBL" id="KRM13241.1"/>
    </source>
</evidence>
<evidence type="ECO:0000259" key="2">
    <source>
        <dbReference type="Pfam" id="PF07319"/>
    </source>
</evidence>
<sequence length="311" mass="35094">MESLNDAINKIARATHKGSADYTHLMKAVYQDPDVQKFLKAHEDELTSASISRGEAKLFEFVNQKQKNANGEDVFAPGYEPTLVISNNLIDISYKPTKQLQARQQSEQMKQRIRSISMPKFIQHASLDDFILDEKSRGDALVKATKFVTDYIQTPDQFHPGLYLYGNFGVGKTFLLGAIANQLAKSGVTSTLVHFPSFAVEMRNSISSDVNSGEKIDSIKKTPILMLDDVGADSMSAWVRDDVLGVILEYRMQQELPTFFSSNLSMDTFEKEHLSVTSRGDIDPLKARRLMERIRFLSREVTMAGENRRQK</sequence>
<name>A0A0R1WCG3_9LACO</name>
<dbReference type="PANTHER" id="PTHR30050">
    <property type="entry name" value="CHROMOSOMAL REPLICATION INITIATOR PROTEIN DNAA"/>
    <property type="match status" value="1"/>
</dbReference>
<gene>
    <name evidence="3" type="ORF">FD16_GL001386</name>
</gene>
<dbReference type="RefSeq" id="WP_010622009.1">
    <property type="nucleotide sequence ID" value="NZ_AZGF01000003.1"/>
</dbReference>
<dbReference type="InterPro" id="IPR009928">
    <property type="entry name" value="DnaI_N"/>
</dbReference>
<dbReference type="CDD" id="cd00009">
    <property type="entry name" value="AAA"/>
    <property type="match status" value="1"/>
</dbReference>
<dbReference type="Gene3D" id="3.40.50.300">
    <property type="entry name" value="P-loop containing nucleotide triphosphate hydrolases"/>
    <property type="match status" value="1"/>
</dbReference>
<comment type="caution">
    <text evidence="3">The sequence shown here is derived from an EMBL/GenBank/DDBJ whole genome shotgun (WGS) entry which is preliminary data.</text>
</comment>
<feature type="domain" description="IstB-like ATP-binding" evidence="1">
    <location>
        <begin position="107"/>
        <end position="271"/>
    </location>
</feature>
<dbReference type="EMBL" id="AZGF01000003">
    <property type="protein sequence ID" value="KRM13241.1"/>
    <property type="molecule type" value="Genomic_DNA"/>
</dbReference>
<dbReference type="OrthoDB" id="61127at2"/>
<dbReference type="InterPro" id="IPR027417">
    <property type="entry name" value="P-loop_NTPase"/>
</dbReference>
<keyword evidence="4" id="KW-1185">Reference proteome</keyword>
<dbReference type="Pfam" id="PF01695">
    <property type="entry name" value="IstB_IS21"/>
    <property type="match status" value="1"/>
</dbReference>
<dbReference type="NCBIfam" id="NF006505">
    <property type="entry name" value="PRK08939.1"/>
    <property type="match status" value="1"/>
</dbReference>
<organism evidence="3 4">
    <name type="scientific">Paucilactobacillus suebicus DSM 5007 = KCTC 3549</name>
    <dbReference type="NCBI Taxonomy" id="1423807"/>
    <lineage>
        <taxon>Bacteria</taxon>
        <taxon>Bacillati</taxon>
        <taxon>Bacillota</taxon>
        <taxon>Bacilli</taxon>
        <taxon>Lactobacillales</taxon>
        <taxon>Lactobacillaceae</taxon>
        <taxon>Paucilactobacillus</taxon>
    </lineage>
</organism>
<accession>A0A0R1WCG3</accession>
<evidence type="ECO:0000313" key="4">
    <source>
        <dbReference type="Proteomes" id="UP000051820"/>
    </source>
</evidence>
<dbReference type="Proteomes" id="UP000051820">
    <property type="component" value="Unassembled WGS sequence"/>
</dbReference>
<proteinExistence type="predicted"/>
<dbReference type="STRING" id="1423807.FD16_GL001386"/>